<dbReference type="AlphaFoldDB" id="X0T188"/>
<protein>
    <submittedName>
        <fullName evidence="1">Uncharacterized protein</fullName>
    </submittedName>
</protein>
<gene>
    <name evidence="1" type="ORF">S01H1_23719</name>
</gene>
<reference evidence="1" key="1">
    <citation type="journal article" date="2014" name="Front. Microbiol.">
        <title>High frequency of phylogenetically diverse reductive dehalogenase-homologous genes in deep subseafloor sedimentary metagenomes.</title>
        <authorList>
            <person name="Kawai M."/>
            <person name="Futagami T."/>
            <person name="Toyoda A."/>
            <person name="Takaki Y."/>
            <person name="Nishi S."/>
            <person name="Hori S."/>
            <person name="Arai W."/>
            <person name="Tsubouchi T."/>
            <person name="Morono Y."/>
            <person name="Uchiyama I."/>
            <person name="Ito T."/>
            <person name="Fujiyama A."/>
            <person name="Inagaki F."/>
            <person name="Takami H."/>
        </authorList>
    </citation>
    <scope>NUCLEOTIDE SEQUENCE</scope>
    <source>
        <strain evidence="1">Expedition CK06-06</strain>
    </source>
</reference>
<comment type="caution">
    <text evidence="1">The sequence shown here is derived from an EMBL/GenBank/DDBJ whole genome shotgun (WGS) entry which is preliminary data.</text>
</comment>
<sequence length="55" mass="6001">MQAARILNLPVTFSHHLPVQIQAAHCRESRSYLGFSSPVCGACSEGIFLEFLGLP</sequence>
<evidence type="ECO:0000313" key="1">
    <source>
        <dbReference type="EMBL" id="GAF87233.1"/>
    </source>
</evidence>
<dbReference type="EMBL" id="BARS01013802">
    <property type="protein sequence ID" value="GAF87233.1"/>
    <property type="molecule type" value="Genomic_DNA"/>
</dbReference>
<proteinExistence type="predicted"/>
<name>X0T188_9ZZZZ</name>
<accession>X0T188</accession>
<organism evidence="1">
    <name type="scientific">marine sediment metagenome</name>
    <dbReference type="NCBI Taxonomy" id="412755"/>
    <lineage>
        <taxon>unclassified sequences</taxon>
        <taxon>metagenomes</taxon>
        <taxon>ecological metagenomes</taxon>
    </lineage>
</organism>